<organism evidence="1 2">
    <name type="scientific">Methanimicrococcus stummii</name>
    <dbReference type="NCBI Taxonomy" id="3028294"/>
    <lineage>
        <taxon>Archaea</taxon>
        <taxon>Methanobacteriati</taxon>
        <taxon>Methanobacteriota</taxon>
        <taxon>Stenosarchaea group</taxon>
        <taxon>Methanomicrobia</taxon>
        <taxon>Methanosarcinales</taxon>
        <taxon>Methanosarcinaceae</taxon>
        <taxon>Methanimicrococcus</taxon>
    </lineage>
</organism>
<reference evidence="1 2" key="1">
    <citation type="submission" date="2023-07" db="EMBL/GenBank/DDBJ databases">
        <title>Closed genome sequence of Methanimicrococcus sp. Es2.</title>
        <authorList>
            <person name="Protasov E."/>
            <person name="Platt K."/>
            <person name="Reeh H."/>
            <person name="Poehlein A."/>
            <person name="Daniel R."/>
            <person name="Brune A."/>
        </authorList>
    </citation>
    <scope>NUCLEOTIDE SEQUENCE [LARGE SCALE GENOMIC DNA]</scope>
    <source>
        <strain evidence="1 2">Es2</strain>
    </source>
</reference>
<sequence length="136" mass="14897">MTESSKGMKIAAVLFFAVLIVVAVLGVGDSWEHQRGTGLPVNGSIGMMVICYHFPDFEELADFDLIAVGTISDKYGSWGTEDGEKPLSKYKLRSAGIYTYYEFENFEILKGNASELIVRTPGGEADGYTFYVTTSP</sequence>
<evidence type="ECO:0000313" key="2">
    <source>
        <dbReference type="Proteomes" id="UP001302662"/>
    </source>
</evidence>
<name>A0AA96V9Q4_9EURY</name>
<dbReference type="RefSeq" id="WP_316559334.1">
    <property type="nucleotide sequence ID" value="NZ_CP131062.1"/>
</dbReference>
<protein>
    <submittedName>
        <fullName evidence="1">Uncharacterized protein</fullName>
    </submittedName>
</protein>
<dbReference type="KEGG" id="mees:MmiEs2_15790"/>
<accession>A0AA96V9Q4</accession>
<gene>
    <name evidence="1" type="ORF">MmiEs2_15790</name>
</gene>
<keyword evidence="2" id="KW-1185">Reference proteome</keyword>
<evidence type="ECO:0000313" key="1">
    <source>
        <dbReference type="EMBL" id="WNY29352.1"/>
    </source>
</evidence>
<dbReference type="GeneID" id="85198045"/>
<dbReference type="Proteomes" id="UP001302662">
    <property type="component" value="Chromosome"/>
</dbReference>
<dbReference type="AlphaFoldDB" id="A0AA96V9Q4"/>
<proteinExistence type="predicted"/>
<dbReference type="EMBL" id="CP131062">
    <property type="protein sequence ID" value="WNY29352.1"/>
    <property type="molecule type" value="Genomic_DNA"/>
</dbReference>